<name>A0A9N9HEP6_FUNMO</name>
<protein>
    <submittedName>
        <fullName evidence="2">7544_t:CDS:1</fullName>
    </submittedName>
</protein>
<comment type="caution">
    <text evidence="2">The sequence shown here is derived from an EMBL/GenBank/DDBJ whole genome shotgun (WGS) entry which is preliminary data.</text>
</comment>
<dbReference type="AlphaFoldDB" id="A0A9N9HEP6"/>
<feature type="non-terminal residue" evidence="2">
    <location>
        <position position="505"/>
    </location>
</feature>
<accession>A0A9N9HEP6</accession>
<feature type="region of interest" description="Disordered" evidence="1">
    <location>
        <begin position="89"/>
        <end position="116"/>
    </location>
</feature>
<evidence type="ECO:0000313" key="2">
    <source>
        <dbReference type="EMBL" id="CAG8669738.1"/>
    </source>
</evidence>
<organism evidence="2 3">
    <name type="scientific">Funneliformis mosseae</name>
    <name type="common">Endomycorrhizal fungus</name>
    <name type="synonym">Glomus mosseae</name>
    <dbReference type="NCBI Taxonomy" id="27381"/>
    <lineage>
        <taxon>Eukaryota</taxon>
        <taxon>Fungi</taxon>
        <taxon>Fungi incertae sedis</taxon>
        <taxon>Mucoromycota</taxon>
        <taxon>Glomeromycotina</taxon>
        <taxon>Glomeromycetes</taxon>
        <taxon>Glomerales</taxon>
        <taxon>Glomeraceae</taxon>
        <taxon>Funneliformis</taxon>
    </lineage>
</organism>
<reference evidence="2" key="1">
    <citation type="submission" date="2021-06" db="EMBL/GenBank/DDBJ databases">
        <authorList>
            <person name="Kallberg Y."/>
            <person name="Tangrot J."/>
            <person name="Rosling A."/>
        </authorList>
    </citation>
    <scope>NUCLEOTIDE SEQUENCE</scope>
    <source>
        <strain evidence="2">87-6 pot B 2015</strain>
    </source>
</reference>
<proteinExistence type="predicted"/>
<dbReference type="EMBL" id="CAJVPP010005778">
    <property type="protein sequence ID" value="CAG8669738.1"/>
    <property type="molecule type" value="Genomic_DNA"/>
</dbReference>
<feature type="region of interest" description="Disordered" evidence="1">
    <location>
        <begin position="482"/>
        <end position="505"/>
    </location>
</feature>
<gene>
    <name evidence="2" type="ORF">FMOSSE_LOCUS12345</name>
</gene>
<evidence type="ECO:0000256" key="1">
    <source>
        <dbReference type="SAM" id="MobiDB-lite"/>
    </source>
</evidence>
<dbReference type="Proteomes" id="UP000789375">
    <property type="component" value="Unassembled WGS sequence"/>
</dbReference>
<keyword evidence="3" id="KW-1185">Reference proteome</keyword>
<evidence type="ECO:0000313" key="3">
    <source>
        <dbReference type="Proteomes" id="UP000789375"/>
    </source>
</evidence>
<feature type="compositionally biased region" description="Polar residues" evidence="1">
    <location>
        <begin position="89"/>
        <end position="103"/>
    </location>
</feature>
<sequence>DNKEEPFRILIDSYLRYLKHIIQSEHGSKKEKAQLLVDKYKEGTRPDYHLAKSWRQLQKFNNMRETPNTEINIQSIWYGNEIQGDATISNQGNANNVQNSMGKRNSDSYDDGSTETDISCSENKKVYDDEFLENVQLLFSESNEESIIEKIDESSLLNEIRLPSVNVNNKISEEFLDTNIIEAFNKYQKKIPKTRKALTPAYWGILDLTKESLKNSGIKDMDIQKLSQDFSNKIEWKDITAPKEVQEYFDGNCVDIYNIDVIKKLDRNVQFMVDKLPKLRKTCTEEELKMSTTFPLFSGIFNSPNINNSWGEIQAISTNKARNEEQNPFTKTRIGHKVDMKGTLIKTPNKFEIIYGEVSGGLTSFGLPASCRKKQYVDKVKLMVMLRDSLNQFFKNYLHVTDEQRKKLIVYGWLQVGVELSFYAMDWIGCGIYRFGKIDKCELSVDEDDLSILEDAYCILRLLESKSLESGKIIKEILQNNTKNKRRRMMSESDPHLNKNRTPIK</sequence>